<reference evidence="7 8" key="1">
    <citation type="submission" date="2016-10" db="EMBL/GenBank/DDBJ databases">
        <authorList>
            <person name="de Groot N.N."/>
        </authorList>
    </citation>
    <scope>NUCLEOTIDE SEQUENCE [LARGE SCALE GENOMIC DNA]</scope>
    <source>
        <strain evidence="7 8">CGMCC 1.10457</strain>
    </source>
</reference>
<dbReference type="AlphaFoldDB" id="A0A1I6L8N2"/>
<dbReference type="InterPro" id="IPR039538">
    <property type="entry name" value="BetI_C"/>
</dbReference>
<dbReference type="InterPro" id="IPR001647">
    <property type="entry name" value="HTH_TetR"/>
</dbReference>
<dbReference type="PRINTS" id="PR00455">
    <property type="entry name" value="HTHTETR"/>
</dbReference>
<name>A0A1I6L8N2_9EURY</name>
<keyword evidence="4" id="KW-0804">Transcription</keyword>
<protein>
    <submittedName>
        <fullName evidence="7">Transcriptional regulator, TetR family</fullName>
    </submittedName>
</protein>
<dbReference type="GO" id="GO:0003677">
    <property type="term" value="F:DNA binding"/>
    <property type="evidence" value="ECO:0007669"/>
    <property type="project" value="UniProtKB-UniRule"/>
</dbReference>
<keyword evidence="3 5" id="KW-0238">DNA-binding</keyword>
<evidence type="ECO:0000256" key="4">
    <source>
        <dbReference type="ARBA" id="ARBA00023163"/>
    </source>
</evidence>
<feature type="domain" description="HTH tetR-type" evidence="6">
    <location>
        <begin position="12"/>
        <end position="72"/>
    </location>
</feature>
<dbReference type="PANTHER" id="PTHR47506:SF1">
    <property type="entry name" value="HTH-TYPE TRANSCRIPTIONAL REGULATOR YJDC"/>
    <property type="match status" value="1"/>
</dbReference>
<proteinExistence type="predicted"/>
<evidence type="ECO:0000313" key="8">
    <source>
        <dbReference type="Proteomes" id="UP000199062"/>
    </source>
</evidence>
<evidence type="ECO:0000256" key="5">
    <source>
        <dbReference type="PROSITE-ProRule" id="PRU00335"/>
    </source>
</evidence>
<evidence type="ECO:0000259" key="6">
    <source>
        <dbReference type="PROSITE" id="PS50977"/>
    </source>
</evidence>
<accession>A0A1I6L8N2</accession>
<evidence type="ECO:0000313" key="7">
    <source>
        <dbReference type="EMBL" id="SFR99851.1"/>
    </source>
</evidence>
<dbReference type="Pfam" id="PF00440">
    <property type="entry name" value="TetR_N"/>
    <property type="match status" value="1"/>
</dbReference>
<keyword evidence="2" id="KW-0805">Transcription regulation</keyword>
<gene>
    <name evidence="7" type="ORF">SAMN05216559_2271</name>
</gene>
<dbReference type="Proteomes" id="UP000199062">
    <property type="component" value="Unassembled WGS sequence"/>
</dbReference>
<dbReference type="OrthoDB" id="135877at2157"/>
<keyword evidence="8" id="KW-1185">Reference proteome</keyword>
<dbReference type="InterPro" id="IPR036271">
    <property type="entry name" value="Tet_transcr_reg_TetR-rel_C_sf"/>
</dbReference>
<dbReference type="InterPro" id="IPR009057">
    <property type="entry name" value="Homeodomain-like_sf"/>
</dbReference>
<dbReference type="Gene3D" id="1.10.357.10">
    <property type="entry name" value="Tetracycline Repressor, domain 2"/>
    <property type="match status" value="1"/>
</dbReference>
<sequence>MDEDLPFVGEPADSREAIMRATYLALREYGYAGLSIQRIADEADLSKSTFYHHYDGKEDLLTAFVDFTLEEFIRIFSLESGDDPVENLRTFVELLVGLDPNVGDHPPEEVLQIVGTYVELRAQAVRDDTIREKFTEADEIFADQLSEIVRAGIEQGEFEPVDPEAAATFIATVLAGNIFRRTTGDAHDHEAVADEVNAYIESRLLAD</sequence>
<organism evidence="7 8">
    <name type="scientific">Halomicrobium zhouii</name>
    <dbReference type="NCBI Taxonomy" id="767519"/>
    <lineage>
        <taxon>Archaea</taxon>
        <taxon>Methanobacteriati</taxon>
        <taxon>Methanobacteriota</taxon>
        <taxon>Stenosarchaea group</taxon>
        <taxon>Halobacteria</taxon>
        <taxon>Halobacteriales</taxon>
        <taxon>Haloarculaceae</taxon>
        <taxon>Halomicrobium</taxon>
    </lineage>
</organism>
<evidence type="ECO:0000256" key="1">
    <source>
        <dbReference type="ARBA" id="ARBA00022491"/>
    </source>
</evidence>
<evidence type="ECO:0000256" key="3">
    <source>
        <dbReference type="ARBA" id="ARBA00023125"/>
    </source>
</evidence>
<feature type="DNA-binding region" description="H-T-H motif" evidence="5">
    <location>
        <begin position="35"/>
        <end position="54"/>
    </location>
</feature>
<dbReference type="EMBL" id="FOZK01000002">
    <property type="protein sequence ID" value="SFR99851.1"/>
    <property type="molecule type" value="Genomic_DNA"/>
</dbReference>
<evidence type="ECO:0000256" key="2">
    <source>
        <dbReference type="ARBA" id="ARBA00023015"/>
    </source>
</evidence>
<dbReference type="SUPFAM" id="SSF46689">
    <property type="entry name" value="Homeodomain-like"/>
    <property type="match status" value="1"/>
</dbReference>
<dbReference type="PROSITE" id="PS50977">
    <property type="entry name" value="HTH_TETR_2"/>
    <property type="match status" value="1"/>
</dbReference>
<keyword evidence="1" id="KW-0678">Repressor</keyword>
<dbReference type="Pfam" id="PF13977">
    <property type="entry name" value="TetR_C_6"/>
    <property type="match status" value="1"/>
</dbReference>
<dbReference type="RefSeq" id="WP_089816644.1">
    <property type="nucleotide sequence ID" value="NZ_FOZK01000002.1"/>
</dbReference>
<dbReference type="STRING" id="767519.SAMN05216559_2271"/>
<dbReference type="PANTHER" id="PTHR47506">
    <property type="entry name" value="TRANSCRIPTIONAL REGULATORY PROTEIN"/>
    <property type="match status" value="1"/>
</dbReference>
<dbReference type="SUPFAM" id="SSF48498">
    <property type="entry name" value="Tetracyclin repressor-like, C-terminal domain"/>
    <property type="match status" value="1"/>
</dbReference>